<evidence type="ECO:0000313" key="1">
    <source>
        <dbReference type="EMBL" id="QPK12634.1"/>
    </source>
</evidence>
<reference evidence="1 2" key="1">
    <citation type="submission" date="2020-11" db="EMBL/GenBank/DDBJ databases">
        <title>Indigenous Rhizobia Nodulating Common beans in Western Kenya.</title>
        <authorList>
            <person name="Wekesa C.S."/>
            <person name="Oelmueller R."/>
            <person name="Furch A.C."/>
        </authorList>
    </citation>
    <scope>NUCLEOTIDE SEQUENCE [LARGE SCALE GENOMIC DNA]</scope>
    <source>
        <strain evidence="2">BS3</strain>
        <plasmid evidence="1 2">pBS3d</plasmid>
    </source>
</reference>
<proteinExistence type="predicted"/>
<accession>A0A7X6F0T5</accession>
<gene>
    <name evidence="1" type="ORF">HER27_032140</name>
</gene>
<geneLocation type="plasmid" evidence="1 2">
    <name>pBS3d</name>
</geneLocation>
<protein>
    <submittedName>
        <fullName evidence="1">Uncharacterized protein</fullName>
    </submittedName>
</protein>
<dbReference type="RefSeq" id="WP_064820513.1">
    <property type="nucleotide sequence ID" value="NZ_CP013531.1"/>
</dbReference>
<dbReference type="AlphaFoldDB" id="A0A7X6F0T5"/>
<evidence type="ECO:0000313" key="2">
    <source>
        <dbReference type="Proteomes" id="UP000540266"/>
    </source>
</evidence>
<keyword evidence="1" id="KW-0614">Plasmid</keyword>
<organism evidence="1 2">
    <name type="scientific">Rhizobium phaseoli</name>
    <dbReference type="NCBI Taxonomy" id="396"/>
    <lineage>
        <taxon>Bacteria</taxon>
        <taxon>Pseudomonadati</taxon>
        <taxon>Pseudomonadota</taxon>
        <taxon>Alphaproteobacteria</taxon>
        <taxon>Hyphomicrobiales</taxon>
        <taxon>Rhizobiaceae</taxon>
        <taxon>Rhizobium/Agrobacterium group</taxon>
        <taxon>Rhizobium</taxon>
    </lineage>
</organism>
<dbReference type="KEGG" id="rpha:AMC79_PD00919"/>
<dbReference type="EMBL" id="CP064935">
    <property type="protein sequence ID" value="QPK12634.1"/>
    <property type="molecule type" value="Genomic_DNA"/>
</dbReference>
<name>A0A7X6F0T5_9HYPH</name>
<dbReference type="Proteomes" id="UP000540266">
    <property type="component" value="Plasmid pBS3d"/>
</dbReference>
<sequence length="178" mass="19775">MKNLLLNILLATCCTMSPYLISGDKARAEDWGCQVILCLSNPGGPTQYAECRPPIQKLWRELAEGHPFPTCSGVGFQSSRPGYEPYYCDDGYKLTNDVGPGGRQATCVSISPQPVSNSLCWNGDDYTSRGNSVLLPHWQPVEGRRQCLGYTMVRPNVRSQPHYVDITIDGAGKQRVWY</sequence>